<feature type="signal peptide" evidence="2">
    <location>
        <begin position="1"/>
        <end position="22"/>
    </location>
</feature>
<feature type="chain" id="PRO_5003186838" evidence="2">
    <location>
        <begin position="23"/>
        <end position="612"/>
    </location>
</feature>
<dbReference type="RefSeq" id="WP_013405018.1">
    <property type="nucleotide sequence ID" value="NC_014654.1"/>
</dbReference>
<name>E4RPM8_HALHG</name>
<dbReference type="eggNOG" id="COG0497">
    <property type="taxonomic scope" value="Bacteria"/>
</dbReference>
<dbReference type="Pfam" id="PF00395">
    <property type="entry name" value="SLH"/>
    <property type="match status" value="1"/>
</dbReference>
<keyword evidence="1" id="KW-0677">Repeat</keyword>
<organism evidence="4 5">
    <name type="scientific">Halanaerobium hydrogeniformans</name>
    <name type="common">Halanaerobium sp. (strain sapolanicus)</name>
    <dbReference type="NCBI Taxonomy" id="656519"/>
    <lineage>
        <taxon>Bacteria</taxon>
        <taxon>Bacillati</taxon>
        <taxon>Bacillota</taxon>
        <taxon>Clostridia</taxon>
        <taxon>Halanaerobiales</taxon>
        <taxon>Halanaerobiaceae</taxon>
        <taxon>Halanaerobium</taxon>
    </lineage>
</organism>
<reference evidence="4 5" key="2">
    <citation type="journal article" date="2011" name="J. Bacteriol.">
        <title>Complete Genome Sequence of the Haloalkaliphilic, Hydrogen Producing Halanaerobium hydrogenoformans.</title>
        <authorList>
            <person name="Brown S.D."/>
            <person name="Begemann M.B."/>
            <person name="Mormile M.R."/>
            <person name="Wall J.D."/>
            <person name="Han C.S."/>
            <person name="Goodwin L.A."/>
            <person name="Pitluck S."/>
            <person name="Land M.L."/>
            <person name="Hauser L.J."/>
            <person name="Elias D.A."/>
        </authorList>
    </citation>
    <scope>NUCLEOTIDE SEQUENCE [LARGE SCALE GENOMIC DNA]</scope>
    <source>
        <strain evidence="5">sapolanicus</strain>
    </source>
</reference>
<keyword evidence="2" id="KW-0732">Signal</keyword>
<sequence length="612" mass="68342">MKKLTLITALFLIFALALPVSASFSDVPDGHWAYDAIDSLVAAGVVEGYPDGEYKGQEAMTRYEMAVMVNRALDNMMAELEDRDDGLSYQQAQEIYAMVEAHMEANLPEEFTDEQVEEVTEITEVLVYELRNELRLLGVDIDALVEDLEALEARVDAMDVPEDNIEFAVTVETIFEVADYPDEDEEIGAAMKLWADDDALDLDLPTYDGDIVTPEDGNFDPTADDFDWGDADDLPSEKRFWQEIGFDVYGNLGRADFHLELDTIVNVFSEEKSAFDYRENNQEDFLMDTALLSVDYEGELFNTLQAGDLLDYSIATYFVDEEDLQGVEVTTDYYGLDWTFLTAGFGDDEVDDIYGISAATEVDFALVTGSVYHLRGTDGKTTNFSLALEEIALTDAVTLGGELVFNDSEDEDDILFNLSGEFAASDELTVFAGFETVGEDFYAFKDDLAGAEEGNNVDYDKFNLGAEFLLDANNTITANYSLVQPGDNYTVNDEDEMAVELRLDNLYGDFTNHALVEYTMDDGFAADRDVRFIEVGTEYAMDEVTTLGASWVNKDIDTDTGTELNYNYLKGHLNRELSENTVWNVEAKWIDGEYEDEDADSSSLTTSLAVSF</sequence>
<proteinExistence type="predicted"/>
<dbReference type="OrthoDB" id="2112962at2"/>
<dbReference type="STRING" id="656519.Halsa_0438"/>
<dbReference type="PROSITE" id="PS51272">
    <property type="entry name" value="SLH"/>
    <property type="match status" value="1"/>
</dbReference>
<dbReference type="Proteomes" id="UP000007434">
    <property type="component" value="Chromosome"/>
</dbReference>
<dbReference type="SUPFAM" id="SSF56935">
    <property type="entry name" value="Porins"/>
    <property type="match status" value="1"/>
</dbReference>
<evidence type="ECO:0000256" key="2">
    <source>
        <dbReference type="SAM" id="SignalP"/>
    </source>
</evidence>
<accession>E4RPM8</accession>
<dbReference type="KEGG" id="has:Halsa_0438"/>
<evidence type="ECO:0000256" key="1">
    <source>
        <dbReference type="ARBA" id="ARBA00022737"/>
    </source>
</evidence>
<gene>
    <name evidence="4" type="ordered locus">Halsa_0438</name>
</gene>
<dbReference type="EMBL" id="CP002304">
    <property type="protein sequence ID" value="ADQ13912.1"/>
    <property type="molecule type" value="Genomic_DNA"/>
</dbReference>
<feature type="domain" description="SLH" evidence="3">
    <location>
        <begin position="20"/>
        <end position="83"/>
    </location>
</feature>
<dbReference type="InterPro" id="IPR001119">
    <property type="entry name" value="SLH_dom"/>
</dbReference>
<dbReference type="InterPro" id="IPR051465">
    <property type="entry name" value="Cell_Envelope_Struct_Comp"/>
</dbReference>
<evidence type="ECO:0000259" key="3">
    <source>
        <dbReference type="PROSITE" id="PS51272"/>
    </source>
</evidence>
<dbReference type="PANTHER" id="PTHR43308">
    <property type="entry name" value="OUTER MEMBRANE PROTEIN ALPHA-RELATED"/>
    <property type="match status" value="1"/>
</dbReference>
<dbReference type="HOGENOM" id="CLU_418434_0_0_9"/>
<dbReference type="AlphaFoldDB" id="E4RPM8"/>
<protein>
    <submittedName>
        <fullName evidence="4">S-layer domain-containing protein</fullName>
    </submittedName>
</protein>
<evidence type="ECO:0000313" key="5">
    <source>
        <dbReference type="Proteomes" id="UP000007434"/>
    </source>
</evidence>
<keyword evidence="5" id="KW-1185">Reference proteome</keyword>
<evidence type="ECO:0000313" key="4">
    <source>
        <dbReference type="EMBL" id="ADQ13912.1"/>
    </source>
</evidence>
<reference evidence="4 5" key="1">
    <citation type="submission" date="2010-11" db="EMBL/GenBank/DDBJ databases">
        <title>Complete sequence of Halanaerobium sp. sapolanicus.</title>
        <authorList>
            <consortium name="US DOE Joint Genome Institute"/>
            <person name="Lucas S."/>
            <person name="Copeland A."/>
            <person name="Lapidus A."/>
            <person name="Cheng J.-F."/>
            <person name="Bruce D."/>
            <person name="Goodwin L."/>
            <person name="Pitluck S."/>
            <person name="Davenport K."/>
            <person name="Detter J.C."/>
            <person name="Han C."/>
            <person name="Tapia R."/>
            <person name="Land M."/>
            <person name="Hauser L."/>
            <person name="Jeffries C."/>
            <person name="Kyrpides N."/>
            <person name="Ivanova N."/>
            <person name="Mikhailova N."/>
            <person name="Begemann M.B."/>
            <person name="Mormile M.R."/>
            <person name="Wall J.D."/>
            <person name="Elias D.A."/>
            <person name="Woyke T."/>
        </authorList>
    </citation>
    <scope>NUCLEOTIDE SEQUENCE [LARGE SCALE GENOMIC DNA]</scope>
    <source>
        <strain evidence="5">sapolanicus</strain>
    </source>
</reference>